<dbReference type="InterPro" id="IPR034660">
    <property type="entry name" value="DinB/YfiT-like"/>
</dbReference>
<feature type="domain" description="DinB-like" evidence="1">
    <location>
        <begin position="11"/>
        <end position="140"/>
    </location>
</feature>
<dbReference type="Proteomes" id="UP001241110">
    <property type="component" value="Unassembled WGS sequence"/>
</dbReference>
<evidence type="ECO:0000313" key="3">
    <source>
        <dbReference type="Proteomes" id="UP001241110"/>
    </source>
</evidence>
<sequence>MTTTYWLVQLYERDLDRLIKEVTLFNDSQNLWLTKAGVTNSAGNLCLHLIGNLNTYLGKQLGNTGYVRDRAAEFSRKDVPVQEILDALSQTKAMVTQVLEQLTESDLEQIYPEQVWGDDIQTGYFLIHLATHLNYHLGQVNYLRRILEAPEN</sequence>
<dbReference type="Gene3D" id="1.20.120.450">
    <property type="entry name" value="dinb family like domain"/>
    <property type="match status" value="1"/>
</dbReference>
<dbReference type="SUPFAM" id="SSF109854">
    <property type="entry name" value="DinB/YfiT-like putative metalloenzymes"/>
    <property type="match status" value="1"/>
</dbReference>
<accession>A0AAE3QMN8</accession>
<evidence type="ECO:0000313" key="2">
    <source>
        <dbReference type="EMBL" id="MDJ1481476.1"/>
    </source>
</evidence>
<gene>
    <name evidence="2" type="ORF">QNI16_13340</name>
</gene>
<dbReference type="InterPro" id="IPR024775">
    <property type="entry name" value="DinB-like"/>
</dbReference>
<organism evidence="2 3">
    <name type="scientific">Xanthocytophaga flava</name>
    <dbReference type="NCBI Taxonomy" id="3048013"/>
    <lineage>
        <taxon>Bacteria</taxon>
        <taxon>Pseudomonadati</taxon>
        <taxon>Bacteroidota</taxon>
        <taxon>Cytophagia</taxon>
        <taxon>Cytophagales</taxon>
        <taxon>Rhodocytophagaceae</taxon>
        <taxon>Xanthocytophaga</taxon>
    </lineage>
</organism>
<protein>
    <submittedName>
        <fullName evidence="2">DinB family protein</fullName>
    </submittedName>
</protein>
<name>A0AAE3QMN8_9BACT</name>
<evidence type="ECO:0000259" key="1">
    <source>
        <dbReference type="Pfam" id="PF12867"/>
    </source>
</evidence>
<comment type="caution">
    <text evidence="2">The sequence shown here is derived from an EMBL/GenBank/DDBJ whole genome shotgun (WGS) entry which is preliminary data.</text>
</comment>
<dbReference type="AlphaFoldDB" id="A0AAE3QMN8"/>
<dbReference type="Pfam" id="PF12867">
    <property type="entry name" value="DinB_2"/>
    <property type="match status" value="1"/>
</dbReference>
<proteinExistence type="predicted"/>
<dbReference type="EMBL" id="JASJOS010000005">
    <property type="protein sequence ID" value="MDJ1481476.1"/>
    <property type="molecule type" value="Genomic_DNA"/>
</dbReference>
<dbReference type="RefSeq" id="WP_313979290.1">
    <property type="nucleotide sequence ID" value="NZ_JASJOS010000005.1"/>
</dbReference>
<reference evidence="2" key="1">
    <citation type="submission" date="2023-05" db="EMBL/GenBank/DDBJ databases">
        <authorList>
            <person name="Zhang X."/>
        </authorList>
    </citation>
    <scope>NUCLEOTIDE SEQUENCE</scope>
    <source>
        <strain evidence="2">YF14B1</strain>
    </source>
</reference>